<keyword evidence="2" id="KW-1133">Transmembrane helix</keyword>
<reference evidence="4 5" key="1">
    <citation type="journal article" date="2015" name="Int. J. Syst. Evol. Microbiol.">
        <title>Sporolactobacillus shoreae sp. nov. and Sporolactobacillus spathodeae sp. nov., two spore-forming lactic acid bacteria isolated from tree barks in Thailand.</title>
        <authorList>
            <person name="Thamacharoensuk T."/>
            <person name="Kitahara M."/>
            <person name="Ohkuma M."/>
            <person name="Thongchul N."/>
            <person name="Tanasupawat S."/>
        </authorList>
    </citation>
    <scope>NUCLEOTIDE SEQUENCE [LARGE SCALE GENOMIC DNA]</scope>
    <source>
        <strain evidence="4 5">BK92</strain>
    </source>
</reference>
<comment type="caution">
    <text evidence="4">The sequence shown here is derived from an EMBL/GenBank/DDBJ whole genome shotgun (WGS) entry which is preliminary data.</text>
</comment>
<organism evidence="4 5">
    <name type="scientific">Sporolactobacillus shoreae</name>
    <dbReference type="NCBI Taxonomy" id="1465501"/>
    <lineage>
        <taxon>Bacteria</taxon>
        <taxon>Bacillati</taxon>
        <taxon>Bacillota</taxon>
        <taxon>Bacilli</taxon>
        <taxon>Bacillales</taxon>
        <taxon>Sporolactobacillaceae</taxon>
        <taxon>Sporolactobacillus</taxon>
    </lineage>
</organism>
<feature type="compositionally biased region" description="Polar residues" evidence="1">
    <location>
        <begin position="563"/>
        <end position="582"/>
    </location>
</feature>
<dbReference type="SUPFAM" id="SSF54001">
    <property type="entry name" value="Cysteine proteinases"/>
    <property type="match status" value="1"/>
</dbReference>
<evidence type="ECO:0000256" key="2">
    <source>
        <dbReference type="SAM" id="Phobius"/>
    </source>
</evidence>
<feature type="transmembrane region" description="Helical" evidence="2">
    <location>
        <begin position="34"/>
        <end position="52"/>
    </location>
</feature>
<dbReference type="Pfam" id="PF11992">
    <property type="entry name" value="TgpA_N"/>
    <property type="match status" value="1"/>
</dbReference>
<sequence>MPNVSNRWLRAVILALGIFIFWECMKPVTELTILQSQTFLFLFLVILVLLFYFQLPLWLIGLSGVILTGYGIHFYFYRNEPYLSAQWILSAARAIGDNALLVWSGDLADLSDLFSAFLFFVLLWLVCFVVAHWLKTGRLYMFFFLAVTSLSMIDTFTYYKTQQSIVYVAAAGLLILGVQRYIVMRSRTSEARGRQSVGKWIIALAIAGLLLVFLGFAGPKPGPQWPSPILYLQNKGWLGVNTAGSFFSAGQRIGYDADDTHLGGSLGMDSTVLFTAHVSGGSNYWRVASKDVYTGKGWESSGGSYSPLMQPSGERAFSLYGSSTKVAKETATVSFSAASPPILPYIGQLAAINVPGKQLKMNPLAGQVLTRDESRAKSEQISYLEPIYQLQALRNTTPGTDPPLVREQDLQLPKELPNRVRTLASRITAGENNRYDKVMAVLRYLKSSRFTYSTTQVSRPARNQDYVDQFLFDTRVGYCDNFSTSMVVLLRSAGIPARWVKGFSGGTYSGEAMDTVGDKKVSRSVYEIRNADAHSWVEAYFPGSGWVSFEPTPTFADPGRFTNAAQGNGKTSSAGRTNTAERSTAATGQQTRPQRQQAQTKQTQNSAGMNRQQAKTKAAVTHSAGKQFTAKSSNNKWKTFGLIVVLVITGTAVLAFMTRKKWLSWIYVRKLSRVSVRDVHSFNSAYTDLNRLLGFMGIRRENTQTLREFSERVDRRLSGNNMTQLTGYYERLVYADQIRISNEEQVEIGMLFRKIAAQLTDKKKN</sequence>
<feature type="transmembrane region" description="Helical" evidence="2">
    <location>
        <begin position="165"/>
        <end position="184"/>
    </location>
</feature>
<feature type="transmembrane region" description="Helical" evidence="2">
    <location>
        <begin position="139"/>
        <end position="159"/>
    </location>
</feature>
<protein>
    <submittedName>
        <fullName evidence="4">Transglutaminase</fullName>
    </submittedName>
</protein>
<dbReference type="Pfam" id="PF01841">
    <property type="entry name" value="Transglut_core"/>
    <property type="match status" value="1"/>
</dbReference>
<dbReference type="Gene3D" id="3.10.620.30">
    <property type="match status" value="1"/>
</dbReference>
<feature type="compositionally biased region" description="Low complexity" evidence="1">
    <location>
        <begin position="584"/>
        <end position="604"/>
    </location>
</feature>
<evidence type="ECO:0000259" key="3">
    <source>
        <dbReference type="SMART" id="SM00460"/>
    </source>
</evidence>
<feature type="transmembrane region" description="Helical" evidence="2">
    <location>
        <begin position="7"/>
        <end position="22"/>
    </location>
</feature>
<keyword evidence="5" id="KW-1185">Reference proteome</keyword>
<dbReference type="Proteomes" id="UP000298347">
    <property type="component" value="Unassembled WGS sequence"/>
</dbReference>
<feature type="region of interest" description="Disordered" evidence="1">
    <location>
        <begin position="557"/>
        <end position="627"/>
    </location>
</feature>
<dbReference type="InterPro" id="IPR002931">
    <property type="entry name" value="Transglutaminase-like"/>
</dbReference>
<dbReference type="RefSeq" id="WP_135347712.1">
    <property type="nucleotide sequence ID" value="NZ_SRJD01000004.1"/>
</dbReference>
<gene>
    <name evidence="4" type="ORF">E4665_05065</name>
</gene>
<dbReference type="InterPro" id="IPR021878">
    <property type="entry name" value="TgpA_N"/>
</dbReference>
<dbReference type="PANTHER" id="PTHR42736">
    <property type="entry name" value="PROTEIN-GLUTAMINE GAMMA-GLUTAMYLTRANSFERASE"/>
    <property type="match status" value="1"/>
</dbReference>
<dbReference type="OrthoDB" id="9804872at2"/>
<evidence type="ECO:0000256" key="1">
    <source>
        <dbReference type="SAM" id="MobiDB-lite"/>
    </source>
</evidence>
<feature type="transmembrane region" description="Helical" evidence="2">
    <location>
        <begin position="196"/>
        <end position="217"/>
    </location>
</feature>
<keyword evidence="2" id="KW-0812">Transmembrane</keyword>
<dbReference type="EMBL" id="SRJD01000004">
    <property type="protein sequence ID" value="TGA99156.1"/>
    <property type="molecule type" value="Genomic_DNA"/>
</dbReference>
<feature type="transmembrane region" description="Helical" evidence="2">
    <location>
        <begin position="637"/>
        <end position="657"/>
    </location>
</feature>
<name>A0A4Z0GPQ2_9BACL</name>
<feature type="compositionally biased region" description="Polar residues" evidence="1">
    <location>
        <begin position="605"/>
        <end position="615"/>
    </location>
</feature>
<proteinExistence type="predicted"/>
<dbReference type="InterPro" id="IPR052901">
    <property type="entry name" value="Bact_TGase-like"/>
</dbReference>
<keyword evidence="2" id="KW-0472">Membrane</keyword>
<evidence type="ECO:0000313" key="5">
    <source>
        <dbReference type="Proteomes" id="UP000298347"/>
    </source>
</evidence>
<dbReference type="InterPro" id="IPR038765">
    <property type="entry name" value="Papain-like_cys_pep_sf"/>
</dbReference>
<dbReference type="AlphaFoldDB" id="A0A4Z0GPQ2"/>
<feature type="domain" description="Transglutaminase-like" evidence="3">
    <location>
        <begin position="471"/>
        <end position="553"/>
    </location>
</feature>
<feature type="transmembrane region" description="Helical" evidence="2">
    <location>
        <begin position="57"/>
        <end position="77"/>
    </location>
</feature>
<accession>A0A4Z0GPQ2</accession>
<dbReference type="PANTHER" id="PTHR42736:SF1">
    <property type="entry name" value="PROTEIN-GLUTAMINE GAMMA-GLUTAMYLTRANSFERASE"/>
    <property type="match status" value="1"/>
</dbReference>
<evidence type="ECO:0000313" key="4">
    <source>
        <dbReference type="EMBL" id="TGA99156.1"/>
    </source>
</evidence>
<feature type="transmembrane region" description="Helical" evidence="2">
    <location>
        <begin position="113"/>
        <end position="134"/>
    </location>
</feature>
<dbReference type="SMART" id="SM00460">
    <property type="entry name" value="TGc"/>
    <property type="match status" value="1"/>
</dbReference>